<dbReference type="CDD" id="cd01562">
    <property type="entry name" value="Thr-dehyd"/>
    <property type="match status" value="1"/>
</dbReference>
<evidence type="ECO:0000256" key="2">
    <source>
        <dbReference type="ARBA" id="ARBA00022898"/>
    </source>
</evidence>
<dbReference type="EMBL" id="JALGRD010000001">
    <property type="protein sequence ID" value="MCJ0971811.1"/>
    <property type="molecule type" value="Genomic_DNA"/>
</dbReference>
<evidence type="ECO:0000259" key="5">
    <source>
        <dbReference type="Pfam" id="PF00291"/>
    </source>
</evidence>
<dbReference type="RefSeq" id="WP_243604017.1">
    <property type="nucleotide sequence ID" value="NZ_JALGRD010000001.1"/>
</dbReference>
<keyword evidence="2" id="KW-0663">Pyridoxal phosphate</keyword>
<keyword evidence="3 6" id="KW-0456">Lyase</keyword>
<dbReference type="Proteomes" id="UP001139682">
    <property type="component" value="Unassembled WGS sequence"/>
</dbReference>
<dbReference type="GO" id="GO:0009097">
    <property type="term" value="P:isoleucine biosynthetic process"/>
    <property type="evidence" value="ECO:0007669"/>
    <property type="project" value="TreeGrafter"/>
</dbReference>
<feature type="domain" description="Tryptophan synthase beta chain-like PALP" evidence="5">
    <location>
        <begin position="16"/>
        <end position="303"/>
    </location>
</feature>
<dbReference type="EC" id="4.3.1.19" evidence="6"/>
<evidence type="ECO:0000313" key="6">
    <source>
        <dbReference type="EMBL" id="MCJ0971811.1"/>
    </source>
</evidence>
<evidence type="ECO:0000256" key="1">
    <source>
        <dbReference type="ARBA" id="ARBA00001933"/>
    </source>
</evidence>
<dbReference type="Gene3D" id="3.40.50.1100">
    <property type="match status" value="2"/>
</dbReference>
<evidence type="ECO:0000256" key="3">
    <source>
        <dbReference type="ARBA" id="ARBA00023239"/>
    </source>
</evidence>
<sequence length="339" mass="36308">MFDLDALRQAAELVHQSIPPTPQHAWPLLARRLGCQVWVKHENHTPAGAFKVRGGLVYIQELIKREPRLPGLITATRGNHGISLAMAARDAGLQLRILVPEGNSTEKNAAMRACGAEVIEYGRDFDTARLRAAQLAKTDGWHFVPSLHPDLIKGVATYALELLEAVPDLRRVYVPIGLGSGICGMIRTRDLLGLDTEIIGVVSSAADAYAQSVEQGRIVCTETADTFADGMACRMPAPEALEIIRTGAARILRVDDAAIRHAIVALHEDTHNLAEGAGAAALAAAMQDRERNRGKRIAVVLSGANIDREVLAAILTGKPAVADQSRSNPETAHSAPAAH</sequence>
<dbReference type="GO" id="GO:0006567">
    <property type="term" value="P:L-threonine catabolic process"/>
    <property type="evidence" value="ECO:0007669"/>
    <property type="project" value="TreeGrafter"/>
</dbReference>
<proteinExistence type="predicted"/>
<comment type="caution">
    <text evidence="6">The sequence shown here is derived from an EMBL/GenBank/DDBJ whole genome shotgun (WGS) entry which is preliminary data.</text>
</comment>
<dbReference type="GO" id="GO:0006565">
    <property type="term" value="P:L-serine catabolic process"/>
    <property type="evidence" value="ECO:0007669"/>
    <property type="project" value="TreeGrafter"/>
</dbReference>
<dbReference type="GO" id="GO:0003941">
    <property type="term" value="F:L-serine ammonia-lyase activity"/>
    <property type="evidence" value="ECO:0007669"/>
    <property type="project" value="TreeGrafter"/>
</dbReference>
<dbReference type="NCBIfam" id="NF004771">
    <property type="entry name" value="PRK06110.1"/>
    <property type="match status" value="1"/>
</dbReference>
<comment type="cofactor">
    <cofactor evidence="1">
        <name>pyridoxal 5'-phosphate</name>
        <dbReference type="ChEBI" id="CHEBI:597326"/>
    </cofactor>
</comment>
<keyword evidence="7" id="KW-1185">Reference proteome</keyword>
<dbReference type="Pfam" id="PF00291">
    <property type="entry name" value="PALP"/>
    <property type="match status" value="1"/>
</dbReference>
<evidence type="ECO:0000313" key="7">
    <source>
        <dbReference type="Proteomes" id="UP001139682"/>
    </source>
</evidence>
<gene>
    <name evidence="6" type="ORF">MST27_00330</name>
</gene>
<name>A0A9X2ATC5_9GAMM</name>
<organism evidence="6 7">
    <name type="scientific">Stutzerimonas marianensis</name>
    <dbReference type="NCBI Taxonomy" id="2929513"/>
    <lineage>
        <taxon>Bacteria</taxon>
        <taxon>Pseudomonadati</taxon>
        <taxon>Pseudomonadota</taxon>
        <taxon>Gammaproteobacteria</taxon>
        <taxon>Pseudomonadales</taxon>
        <taxon>Pseudomonadaceae</taxon>
        <taxon>Stutzerimonas</taxon>
    </lineage>
</organism>
<dbReference type="PANTHER" id="PTHR48078">
    <property type="entry name" value="THREONINE DEHYDRATASE, MITOCHONDRIAL-RELATED"/>
    <property type="match status" value="1"/>
</dbReference>
<dbReference type="SUPFAM" id="SSF53686">
    <property type="entry name" value="Tryptophan synthase beta subunit-like PLP-dependent enzymes"/>
    <property type="match status" value="1"/>
</dbReference>
<accession>A0A9X2ATC5</accession>
<dbReference type="PANTHER" id="PTHR48078:SF7">
    <property type="entry name" value="BLL6502 PROTEIN"/>
    <property type="match status" value="1"/>
</dbReference>
<dbReference type="InterPro" id="IPR050147">
    <property type="entry name" value="Ser/Thr_Dehydratase"/>
</dbReference>
<reference evidence="6" key="1">
    <citation type="submission" date="2022-03" db="EMBL/GenBank/DDBJ databases">
        <title>Pseudomonas marianensis sp. nov., a marine bacterium isolated from deep-sea sediments of the Mariana Trench.</title>
        <authorList>
            <person name="Wei Y."/>
        </authorList>
    </citation>
    <scope>NUCLEOTIDE SEQUENCE</scope>
    <source>
        <strain evidence="6">PS1</strain>
    </source>
</reference>
<dbReference type="GO" id="GO:0004794">
    <property type="term" value="F:threonine deaminase activity"/>
    <property type="evidence" value="ECO:0007669"/>
    <property type="project" value="UniProtKB-EC"/>
</dbReference>
<dbReference type="AlphaFoldDB" id="A0A9X2ATC5"/>
<feature type="region of interest" description="Disordered" evidence="4">
    <location>
        <begin position="320"/>
        <end position="339"/>
    </location>
</feature>
<protein>
    <submittedName>
        <fullName evidence="6">Threonine dehydratase</fullName>
        <ecNumber evidence="6">4.3.1.19</ecNumber>
    </submittedName>
</protein>
<dbReference type="InterPro" id="IPR036052">
    <property type="entry name" value="TrpB-like_PALP_sf"/>
</dbReference>
<dbReference type="InterPro" id="IPR001926">
    <property type="entry name" value="TrpB-like_PALP"/>
</dbReference>
<evidence type="ECO:0000256" key="4">
    <source>
        <dbReference type="SAM" id="MobiDB-lite"/>
    </source>
</evidence>